<comment type="caution">
    <text evidence="5">The sequence shown here is derived from an EMBL/GenBank/DDBJ whole genome shotgun (WGS) entry which is preliminary data.</text>
</comment>
<dbReference type="AlphaFoldDB" id="A0A9Q1IX94"/>
<dbReference type="Gene3D" id="3.30.420.10">
    <property type="entry name" value="Ribonuclease H-like superfamily/Ribonuclease H"/>
    <property type="match status" value="1"/>
</dbReference>
<dbReference type="Pfam" id="PF17921">
    <property type="entry name" value="Integrase_H2C2"/>
    <property type="match status" value="1"/>
</dbReference>
<dbReference type="Gene3D" id="1.10.340.70">
    <property type="match status" value="1"/>
</dbReference>
<evidence type="ECO:0000313" key="5">
    <source>
        <dbReference type="EMBL" id="KAJ8356711.1"/>
    </source>
</evidence>
<protein>
    <recommendedName>
        <fullName evidence="3">Gypsy retrotransposon integrase-like protein 1</fullName>
        <ecNumber evidence="2">3.1.26.4</ecNumber>
    </recommendedName>
</protein>
<evidence type="ECO:0000256" key="2">
    <source>
        <dbReference type="ARBA" id="ARBA00012180"/>
    </source>
</evidence>
<feature type="domain" description="Reverse transcriptase" evidence="4">
    <location>
        <begin position="287"/>
        <end position="464"/>
    </location>
</feature>
<accession>A0A9Q1IX94</accession>
<gene>
    <name evidence="5" type="ORF">SKAU_G00195050</name>
</gene>
<sequence length="908" mass="100362">MLGLVERLPDIHEGAGKWIRAIEEETMGKLLAVGDLKALLARLLGMARMEEVLMKSGLQAAVNTPYLDGASFDQFRPAMWRTLREDYPTKIDPKSLKGEEVGDTVNPANYLHRQLKRWKLETGRNPEGDELMTTLFRTSIVEAMPTPEHLRESKLTKPSMRLVTYAKTPIPVLGCLPVTVSKDDVTVSATFFIVETGTPLMGMDLVTGLRLRIEGATVLPSAPASAAPVLHLSSATASSPPPAIGCAKNFIHRVKVSRTVTPVRQKLRRLPLSVRDAVTDELNRLLAAGVIEKIDASEWISPIVVTQKKTGGIRMCVDLREPNKAVIMDSYPLPHMDELLSSLGGATVFSTIDLASAYHQVPLHEDSRDLTAFITHEGLFRFLWVPYGLSSAPSAFQKMMATILQGLPGVKNYLDDVIIYGATADEHDRRLKAVLRSLKDAGLQLNEDKCNFNQTSLRFLGHSVSAQGILPDKDHIEAVLNAPAPADAAALRSFLGLVSWYSKFLPNYATVVEPMRACIRQDTDYIWTDEAETSFTKVKELLVGSPALALFDPALPTVISTDASDYGLGAVFTQIHPNHTERTVAFASRTLTPAERKYSTVEKEALGCVWAVEKWRTYLWGRRFTLRTDYQALTTLLTTKGLGRAGMRIARWSVRLLCFDYDVIYRPGAQNFTADCLPRLPLPACSEPPVDVEPEFVAMLSTALSALPVSEFEAACADCPELSALRSQINKGWPPSVKAVSSELTPYYRLRNELSVKDTLVFRGSRLVAPISLRTVLVALAHESHPGVVRTKQRLRDLYWWPHLDALVLSTIASCQPCQLNDKTATPHAAPLQPVPLPDGPWRKLGMDIVGPFEIAKWDCKYAITLTDYYSKWPEVAFTPSVTTADVTAFLTTVFARHGLPECITTDH</sequence>
<organism evidence="5 6">
    <name type="scientific">Synaphobranchus kaupii</name>
    <name type="common">Kaup's arrowtooth eel</name>
    <dbReference type="NCBI Taxonomy" id="118154"/>
    <lineage>
        <taxon>Eukaryota</taxon>
        <taxon>Metazoa</taxon>
        <taxon>Chordata</taxon>
        <taxon>Craniata</taxon>
        <taxon>Vertebrata</taxon>
        <taxon>Euteleostomi</taxon>
        <taxon>Actinopterygii</taxon>
        <taxon>Neopterygii</taxon>
        <taxon>Teleostei</taxon>
        <taxon>Anguilliformes</taxon>
        <taxon>Synaphobranchidae</taxon>
        <taxon>Synaphobranchus</taxon>
    </lineage>
</organism>
<dbReference type="GO" id="GO:0003676">
    <property type="term" value="F:nucleic acid binding"/>
    <property type="evidence" value="ECO:0007669"/>
    <property type="project" value="InterPro"/>
</dbReference>
<evidence type="ECO:0000256" key="3">
    <source>
        <dbReference type="ARBA" id="ARBA00039658"/>
    </source>
</evidence>
<name>A0A9Q1IX94_SYNKA</name>
<comment type="similarity">
    <text evidence="1">Belongs to the beta type-B retroviral polymerase family. HERV class-II K(HML-2) pol subfamily.</text>
</comment>
<dbReference type="EC" id="3.1.26.4" evidence="2"/>
<dbReference type="Proteomes" id="UP001152622">
    <property type="component" value="Chromosome 6"/>
</dbReference>
<dbReference type="EMBL" id="JAINUF010000006">
    <property type="protein sequence ID" value="KAJ8356711.1"/>
    <property type="molecule type" value="Genomic_DNA"/>
</dbReference>
<dbReference type="InterPro" id="IPR036397">
    <property type="entry name" value="RNaseH_sf"/>
</dbReference>
<dbReference type="InterPro" id="IPR041588">
    <property type="entry name" value="Integrase_H2C2"/>
</dbReference>
<dbReference type="Gene3D" id="3.10.10.10">
    <property type="entry name" value="HIV Type 1 Reverse Transcriptase, subunit A, domain 1"/>
    <property type="match status" value="1"/>
</dbReference>
<dbReference type="SUPFAM" id="SSF53098">
    <property type="entry name" value="Ribonuclease H-like"/>
    <property type="match status" value="1"/>
</dbReference>
<dbReference type="Pfam" id="PF00078">
    <property type="entry name" value="RVT_1"/>
    <property type="match status" value="1"/>
</dbReference>
<dbReference type="InterPro" id="IPR041577">
    <property type="entry name" value="RT_RNaseH_2"/>
</dbReference>
<dbReference type="SUPFAM" id="SSF56672">
    <property type="entry name" value="DNA/RNA polymerases"/>
    <property type="match status" value="1"/>
</dbReference>
<dbReference type="CDD" id="cd01647">
    <property type="entry name" value="RT_LTR"/>
    <property type="match status" value="1"/>
</dbReference>
<dbReference type="GO" id="GO:0004523">
    <property type="term" value="F:RNA-DNA hybrid ribonuclease activity"/>
    <property type="evidence" value="ECO:0007669"/>
    <property type="project" value="UniProtKB-EC"/>
</dbReference>
<reference evidence="5" key="1">
    <citation type="journal article" date="2023" name="Science">
        <title>Genome structures resolve the early diversification of teleost fishes.</title>
        <authorList>
            <person name="Parey E."/>
            <person name="Louis A."/>
            <person name="Montfort J."/>
            <person name="Bouchez O."/>
            <person name="Roques C."/>
            <person name="Iampietro C."/>
            <person name="Lluch J."/>
            <person name="Castinel A."/>
            <person name="Donnadieu C."/>
            <person name="Desvignes T."/>
            <person name="Floi Bucao C."/>
            <person name="Jouanno E."/>
            <person name="Wen M."/>
            <person name="Mejri S."/>
            <person name="Dirks R."/>
            <person name="Jansen H."/>
            <person name="Henkel C."/>
            <person name="Chen W.J."/>
            <person name="Zahm M."/>
            <person name="Cabau C."/>
            <person name="Klopp C."/>
            <person name="Thompson A.W."/>
            <person name="Robinson-Rechavi M."/>
            <person name="Braasch I."/>
            <person name="Lecointre G."/>
            <person name="Bobe J."/>
            <person name="Postlethwait J.H."/>
            <person name="Berthelot C."/>
            <person name="Roest Crollius H."/>
            <person name="Guiguen Y."/>
        </authorList>
    </citation>
    <scope>NUCLEOTIDE SEQUENCE</scope>
    <source>
        <strain evidence="5">WJC10195</strain>
    </source>
</reference>
<dbReference type="FunFam" id="1.10.340.70:FF:000004">
    <property type="entry name" value="Retrovirus-related Pol polyprotein from transposon 297-like Protein"/>
    <property type="match status" value="1"/>
</dbReference>
<dbReference type="InterPro" id="IPR012337">
    <property type="entry name" value="RNaseH-like_sf"/>
</dbReference>
<evidence type="ECO:0000259" key="4">
    <source>
        <dbReference type="PROSITE" id="PS50878"/>
    </source>
</evidence>
<dbReference type="InterPro" id="IPR000477">
    <property type="entry name" value="RT_dom"/>
</dbReference>
<dbReference type="GO" id="GO:0006259">
    <property type="term" value="P:DNA metabolic process"/>
    <property type="evidence" value="ECO:0007669"/>
    <property type="project" value="UniProtKB-ARBA"/>
</dbReference>
<dbReference type="Gene3D" id="3.30.70.270">
    <property type="match status" value="2"/>
</dbReference>
<dbReference type="InterPro" id="IPR050951">
    <property type="entry name" value="Retrovirus_Pol_polyprotein"/>
</dbReference>
<dbReference type="PROSITE" id="PS50878">
    <property type="entry name" value="RT_POL"/>
    <property type="match status" value="1"/>
</dbReference>
<dbReference type="FunFam" id="3.30.70.270:FF:000020">
    <property type="entry name" value="Transposon Tf2-6 polyprotein-like Protein"/>
    <property type="match status" value="1"/>
</dbReference>
<keyword evidence="6" id="KW-1185">Reference proteome</keyword>
<dbReference type="PANTHER" id="PTHR37984">
    <property type="entry name" value="PROTEIN CBG26694"/>
    <property type="match status" value="1"/>
</dbReference>
<dbReference type="CDD" id="cd09274">
    <property type="entry name" value="RNase_HI_RT_Ty3"/>
    <property type="match status" value="1"/>
</dbReference>
<dbReference type="FunFam" id="3.10.20.370:FF:000001">
    <property type="entry name" value="Retrovirus-related Pol polyprotein from transposon 17.6-like protein"/>
    <property type="match status" value="1"/>
</dbReference>
<proteinExistence type="inferred from homology"/>
<evidence type="ECO:0000256" key="1">
    <source>
        <dbReference type="ARBA" id="ARBA00010879"/>
    </source>
</evidence>
<dbReference type="Pfam" id="PF17919">
    <property type="entry name" value="RT_RNaseH_2"/>
    <property type="match status" value="1"/>
</dbReference>
<evidence type="ECO:0000313" key="6">
    <source>
        <dbReference type="Proteomes" id="UP001152622"/>
    </source>
</evidence>
<dbReference type="InterPro" id="IPR043502">
    <property type="entry name" value="DNA/RNA_pol_sf"/>
</dbReference>
<dbReference type="InterPro" id="IPR043128">
    <property type="entry name" value="Rev_trsase/Diguanyl_cyclase"/>
</dbReference>
<dbReference type="PANTHER" id="PTHR37984:SF15">
    <property type="entry name" value="INTEGRASE CATALYTIC DOMAIN-CONTAINING PROTEIN"/>
    <property type="match status" value="1"/>
</dbReference>
<dbReference type="OrthoDB" id="775972at2759"/>